<evidence type="ECO:0000313" key="6">
    <source>
        <dbReference type="Proteomes" id="UP001169027"/>
    </source>
</evidence>
<gene>
    <name evidence="5" type="ORF">Q2T77_14970</name>
</gene>
<evidence type="ECO:0000313" key="5">
    <source>
        <dbReference type="EMBL" id="MDO1533596.1"/>
    </source>
</evidence>
<keyword evidence="3" id="KW-0732">Signal</keyword>
<feature type="domain" description="HTH araC/xylS-type" evidence="4">
    <location>
        <begin position="209"/>
        <end position="307"/>
    </location>
</feature>
<dbReference type="SUPFAM" id="SSF52317">
    <property type="entry name" value="Class I glutamine amidotransferase-like"/>
    <property type="match status" value="1"/>
</dbReference>
<keyword evidence="1" id="KW-0805">Transcription regulation</keyword>
<name>A0ABT8S3U7_9BURK</name>
<dbReference type="InterPro" id="IPR002818">
    <property type="entry name" value="DJ-1/PfpI"/>
</dbReference>
<evidence type="ECO:0000256" key="3">
    <source>
        <dbReference type="SAM" id="SignalP"/>
    </source>
</evidence>
<protein>
    <submittedName>
        <fullName evidence="5">GlxA family transcriptional regulator</fullName>
    </submittedName>
</protein>
<dbReference type="InterPro" id="IPR029062">
    <property type="entry name" value="Class_I_gatase-like"/>
</dbReference>
<proteinExistence type="predicted"/>
<dbReference type="PANTHER" id="PTHR43130">
    <property type="entry name" value="ARAC-FAMILY TRANSCRIPTIONAL REGULATOR"/>
    <property type="match status" value="1"/>
</dbReference>
<dbReference type="Proteomes" id="UP001169027">
    <property type="component" value="Unassembled WGS sequence"/>
</dbReference>
<dbReference type="Pfam" id="PF01965">
    <property type="entry name" value="DJ-1_PfpI"/>
    <property type="match status" value="1"/>
</dbReference>
<keyword evidence="6" id="KW-1185">Reference proteome</keyword>
<dbReference type="Gene3D" id="3.40.50.880">
    <property type="match status" value="1"/>
</dbReference>
<feature type="signal peptide" evidence="3">
    <location>
        <begin position="1"/>
        <end position="21"/>
    </location>
</feature>
<dbReference type="InterPro" id="IPR052158">
    <property type="entry name" value="INH-QAR"/>
</dbReference>
<dbReference type="SMART" id="SM00342">
    <property type="entry name" value="HTH_ARAC"/>
    <property type="match status" value="1"/>
</dbReference>
<comment type="caution">
    <text evidence="5">The sequence shown here is derived from an EMBL/GenBank/DDBJ whole genome shotgun (WGS) entry which is preliminary data.</text>
</comment>
<dbReference type="Gene3D" id="1.10.10.60">
    <property type="entry name" value="Homeodomain-like"/>
    <property type="match status" value="1"/>
</dbReference>
<reference evidence="5" key="1">
    <citation type="submission" date="2023-06" db="EMBL/GenBank/DDBJ databases">
        <authorList>
            <person name="Jiang Y."/>
            <person name="Liu Q."/>
        </authorList>
    </citation>
    <scope>NUCLEOTIDE SEQUENCE</scope>
    <source>
        <strain evidence="5">CGMCC 1.12090</strain>
    </source>
</reference>
<evidence type="ECO:0000256" key="1">
    <source>
        <dbReference type="ARBA" id="ARBA00023015"/>
    </source>
</evidence>
<accession>A0ABT8S3U7</accession>
<organism evidence="5 6">
    <name type="scientific">Variovorax ginsengisoli</name>
    <dbReference type="NCBI Taxonomy" id="363844"/>
    <lineage>
        <taxon>Bacteria</taxon>
        <taxon>Pseudomonadati</taxon>
        <taxon>Pseudomonadota</taxon>
        <taxon>Betaproteobacteria</taxon>
        <taxon>Burkholderiales</taxon>
        <taxon>Comamonadaceae</taxon>
        <taxon>Variovorax</taxon>
    </lineage>
</organism>
<dbReference type="InterPro" id="IPR009057">
    <property type="entry name" value="Homeodomain-like_sf"/>
</dbReference>
<dbReference type="PANTHER" id="PTHR43130:SF3">
    <property type="entry name" value="HTH-TYPE TRANSCRIPTIONAL REGULATOR RV1931C"/>
    <property type="match status" value="1"/>
</dbReference>
<evidence type="ECO:0000256" key="2">
    <source>
        <dbReference type="ARBA" id="ARBA00023163"/>
    </source>
</evidence>
<keyword evidence="2" id="KW-0804">Transcription</keyword>
<dbReference type="RefSeq" id="WP_301810538.1">
    <property type="nucleotide sequence ID" value="NZ_JAUJZH010000009.1"/>
</dbReference>
<dbReference type="EMBL" id="JAUKVY010000009">
    <property type="protein sequence ID" value="MDO1533596.1"/>
    <property type="molecule type" value="Genomic_DNA"/>
</dbReference>
<feature type="chain" id="PRO_5045959280" evidence="3">
    <location>
        <begin position="22"/>
        <end position="327"/>
    </location>
</feature>
<dbReference type="CDD" id="cd03137">
    <property type="entry name" value="GATase1_AraC_1"/>
    <property type="match status" value="1"/>
</dbReference>
<sequence>MKRVAILIFPGFQILDLAAIAAFELANASLEQPFYQVAVLSEEGGLVESSSGVQVASTPLDSTQFDTIVMTGSLAPQLTSDKLRLFLGSRQHSARRIASICTGAFGLADAGLLDGRLATTHWAFANELEQRHPRVKLQADRIFVHDGPVWTSAGMTAGIDLMLALVEDDLGVDVARLVAKKLVVYHRRAGGQSQFSALLELEPKSDRIQQTLAHARANLRKPLSVEDLAEVAHLSPRQFSRTFKSETGQSPAHAIENLRVEAARVMIDAGNLSLGVIAEEAGFGDPERMRRAFVRSLGQPPQSMRRMTRQSVAVRAEGRFSGAHAVT</sequence>
<dbReference type="Pfam" id="PF12833">
    <property type="entry name" value="HTH_18"/>
    <property type="match status" value="1"/>
</dbReference>
<dbReference type="InterPro" id="IPR018060">
    <property type="entry name" value="HTH_AraC"/>
</dbReference>
<dbReference type="SUPFAM" id="SSF46689">
    <property type="entry name" value="Homeodomain-like"/>
    <property type="match status" value="2"/>
</dbReference>
<dbReference type="PROSITE" id="PS01124">
    <property type="entry name" value="HTH_ARAC_FAMILY_2"/>
    <property type="match status" value="1"/>
</dbReference>
<evidence type="ECO:0000259" key="4">
    <source>
        <dbReference type="PROSITE" id="PS01124"/>
    </source>
</evidence>